<evidence type="ECO:0000313" key="6">
    <source>
        <dbReference type="EMBL" id="EWS79851.1"/>
    </source>
</evidence>
<evidence type="ECO:0000256" key="3">
    <source>
        <dbReference type="ARBA" id="ARBA00023163"/>
    </source>
</evidence>
<keyword evidence="1" id="KW-0805">Transcription regulation</keyword>
<dbReference type="Gene3D" id="1.10.357.10">
    <property type="entry name" value="Tetracycline Repressor, domain 2"/>
    <property type="match status" value="1"/>
</dbReference>
<dbReference type="SUPFAM" id="SSF48498">
    <property type="entry name" value="Tetracyclin repressor-like, C-terminal domain"/>
    <property type="match status" value="1"/>
</dbReference>
<reference evidence="6 7" key="1">
    <citation type="submission" date="2014-02" db="EMBL/GenBank/DDBJ databases">
        <title>Genome sequence of Brachybacterium phenoliresistens strain W13A50.</title>
        <authorList>
            <person name="Wang X."/>
        </authorList>
    </citation>
    <scope>NUCLEOTIDE SEQUENCE [LARGE SCALE GENOMIC DNA]</scope>
    <source>
        <strain evidence="6 7">W13A50</strain>
    </source>
</reference>
<gene>
    <name evidence="6" type="ORF">BF93_09240</name>
</gene>
<evidence type="ECO:0000256" key="4">
    <source>
        <dbReference type="PROSITE-ProRule" id="PRU00335"/>
    </source>
</evidence>
<dbReference type="AlphaFoldDB" id="Z9JPY3"/>
<dbReference type="InterPro" id="IPR011075">
    <property type="entry name" value="TetR_C"/>
</dbReference>
<dbReference type="InterPro" id="IPR001647">
    <property type="entry name" value="HTH_TetR"/>
</dbReference>
<name>Z9JPY3_9MICO</name>
<protein>
    <submittedName>
        <fullName evidence="6">TetR family transcriptional regulator</fullName>
    </submittedName>
</protein>
<dbReference type="EMBL" id="JDYK01000023">
    <property type="protein sequence ID" value="EWS79851.1"/>
    <property type="molecule type" value="Genomic_DNA"/>
</dbReference>
<keyword evidence="3" id="KW-0804">Transcription</keyword>
<dbReference type="PANTHER" id="PTHR47506">
    <property type="entry name" value="TRANSCRIPTIONAL REGULATORY PROTEIN"/>
    <property type="match status" value="1"/>
</dbReference>
<dbReference type="Proteomes" id="UP000023067">
    <property type="component" value="Unassembled WGS sequence"/>
</dbReference>
<dbReference type="PANTHER" id="PTHR47506:SF1">
    <property type="entry name" value="HTH-TYPE TRANSCRIPTIONAL REGULATOR YJDC"/>
    <property type="match status" value="1"/>
</dbReference>
<feature type="DNA-binding region" description="H-T-H motif" evidence="4">
    <location>
        <begin position="39"/>
        <end position="58"/>
    </location>
</feature>
<dbReference type="SUPFAM" id="SSF46689">
    <property type="entry name" value="Homeodomain-like"/>
    <property type="match status" value="1"/>
</dbReference>
<dbReference type="RefSeq" id="WP_051487124.1">
    <property type="nucleotide sequence ID" value="NZ_KK070006.1"/>
</dbReference>
<dbReference type="Pfam" id="PF00440">
    <property type="entry name" value="TetR_N"/>
    <property type="match status" value="1"/>
</dbReference>
<dbReference type="HOGENOM" id="CLU_069356_23_2_11"/>
<evidence type="ECO:0000256" key="2">
    <source>
        <dbReference type="ARBA" id="ARBA00023125"/>
    </source>
</evidence>
<accession>Z9JPY3</accession>
<evidence type="ECO:0000259" key="5">
    <source>
        <dbReference type="PROSITE" id="PS50977"/>
    </source>
</evidence>
<organism evidence="6 7">
    <name type="scientific">Brachybacterium phenoliresistens</name>
    <dbReference type="NCBI Taxonomy" id="396014"/>
    <lineage>
        <taxon>Bacteria</taxon>
        <taxon>Bacillati</taxon>
        <taxon>Actinomycetota</taxon>
        <taxon>Actinomycetes</taxon>
        <taxon>Micrococcales</taxon>
        <taxon>Dermabacteraceae</taxon>
        <taxon>Brachybacterium</taxon>
    </lineage>
</organism>
<dbReference type="PROSITE" id="PS50977">
    <property type="entry name" value="HTH_TETR_2"/>
    <property type="match status" value="1"/>
</dbReference>
<evidence type="ECO:0000313" key="7">
    <source>
        <dbReference type="Proteomes" id="UP000023067"/>
    </source>
</evidence>
<keyword evidence="2 4" id="KW-0238">DNA-binding</keyword>
<dbReference type="eggNOG" id="COG1309">
    <property type="taxonomic scope" value="Bacteria"/>
</dbReference>
<dbReference type="GO" id="GO:0003677">
    <property type="term" value="F:DNA binding"/>
    <property type="evidence" value="ECO:0007669"/>
    <property type="project" value="UniProtKB-UniRule"/>
</dbReference>
<feature type="domain" description="HTH tetR-type" evidence="5">
    <location>
        <begin position="16"/>
        <end position="76"/>
    </location>
</feature>
<dbReference type="OrthoDB" id="3196926at2"/>
<dbReference type="Pfam" id="PF16925">
    <property type="entry name" value="TetR_C_13"/>
    <property type="match status" value="1"/>
</dbReference>
<dbReference type="InterPro" id="IPR009057">
    <property type="entry name" value="Homeodomain-like_sf"/>
</dbReference>
<proteinExistence type="predicted"/>
<keyword evidence="7" id="KW-1185">Reference proteome</keyword>
<comment type="caution">
    <text evidence="6">The sequence shown here is derived from an EMBL/GenBank/DDBJ whole genome shotgun (WGS) entry which is preliminary data.</text>
</comment>
<sequence>MATRTGGAGAAPEANEALRAQIVRAADALYYSRGITAVGMDEVRSTAGVSLKRLYALFPGKESLILAVLRHRHGIWEQGVEAAVAAAGSPRGRVLAVFDFLAEWFTEESFRGCGFVNAFGEMGPGFPSIAQYVREHKEGFQARMAELVREAGLPEQLAPQLALLAEGAQTTAAILGTAEPAEHARAAAETLLDASDATAGARP</sequence>
<evidence type="ECO:0000256" key="1">
    <source>
        <dbReference type="ARBA" id="ARBA00023015"/>
    </source>
</evidence>
<dbReference type="InterPro" id="IPR036271">
    <property type="entry name" value="Tet_transcr_reg_TetR-rel_C_sf"/>
</dbReference>
<dbReference type="STRING" id="396014.BF93_09240"/>